<gene>
    <name evidence="1" type="ORF">IFM89_007010</name>
</gene>
<reference evidence="1 2" key="1">
    <citation type="submission" date="2020-10" db="EMBL/GenBank/DDBJ databases">
        <title>The Coptis chinensis genome and diversification of protoberbering-type alkaloids.</title>
        <authorList>
            <person name="Wang B."/>
            <person name="Shu S."/>
            <person name="Song C."/>
            <person name="Liu Y."/>
        </authorList>
    </citation>
    <scope>NUCLEOTIDE SEQUENCE [LARGE SCALE GENOMIC DNA]</scope>
    <source>
        <strain evidence="1">HL-2020</strain>
        <tissue evidence="1">Leaf</tissue>
    </source>
</reference>
<name>A0A835M511_9MAGN</name>
<evidence type="ECO:0000313" key="2">
    <source>
        <dbReference type="Proteomes" id="UP000631114"/>
    </source>
</evidence>
<dbReference type="Proteomes" id="UP000631114">
    <property type="component" value="Unassembled WGS sequence"/>
</dbReference>
<keyword evidence="2" id="KW-1185">Reference proteome</keyword>
<comment type="caution">
    <text evidence="1">The sequence shown here is derived from an EMBL/GenBank/DDBJ whole genome shotgun (WGS) entry which is preliminary data.</text>
</comment>
<sequence>MDSEATTMAFPRPTPVIYVNINNDQTVVQDTILDFLPEKVDIVASSNGLLCCHRSQELGERVDNLIYVCNPTKKEYVQIGWPNGSDIHQ</sequence>
<dbReference type="AlphaFoldDB" id="A0A835M511"/>
<dbReference type="EMBL" id="JADFTS010000002">
    <property type="protein sequence ID" value="KAF9619435.1"/>
    <property type="molecule type" value="Genomic_DNA"/>
</dbReference>
<accession>A0A835M511</accession>
<organism evidence="1 2">
    <name type="scientific">Coptis chinensis</name>
    <dbReference type="NCBI Taxonomy" id="261450"/>
    <lineage>
        <taxon>Eukaryota</taxon>
        <taxon>Viridiplantae</taxon>
        <taxon>Streptophyta</taxon>
        <taxon>Embryophyta</taxon>
        <taxon>Tracheophyta</taxon>
        <taxon>Spermatophyta</taxon>
        <taxon>Magnoliopsida</taxon>
        <taxon>Ranunculales</taxon>
        <taxon>Ranunculaceae</taxon>
        <taxon>Coptidoideae</taxon>
        <taxon>Coptis</taxon>
    </lineage>
</organism>
<dbReference type="OrthoDB" id="626202at2759"/>
<evidence type="ECO:0000313" key="1">
    <source>
        <dbReference type="EMBL" id="KAF9619435.1"/>
    </source>
</evidence>
<protein>
    <submittedName>
        <fullName evidence="1">Uncharacterized protein</fullName>
    </submittedName>
</protein>
<proteinExistence type="predicted"/>